<comment type="caution">
    <text evidence="2">The sequence shown here is derived from an EMBL/GenBank/DDBJ whole genome shotgun (WGS) entry which is preliminary data.</text>
</comment>
<gene>
    <name evidence="2" type="ORF">Sviol_44630</name>
</gene>
<keyword evidence="3" id="KW-1185">Reference proteome</keyword>
<sequence length="129" mass="13619">MFLDRVGLYGSGHAVVTRAEKTADGNYTVIKSWSQQTSVVTGDVAQPDPGPRGSRAYTSGAHPVRADPRPPTTAEARPAKTGEPGGPDLSRCHTADLHADFVEGAWPKEVPAAAVWCPHGRRPSPAMPP</sequence>
<feature type="compositionally biased region" description="Low complexity" evidence="1">
    <location>
        <begin position="72"/>
        <end position="81"/>
    </location>
</feature>
<proteinExistence type="predicted"/>
<evidence type="ECO:0000313" key="3">
    <source>
        <dbReference type="Proteomes" id="UP001050808"/>
    </source>
</evidence>
<evidence type="ECO:0000256" key="1">
    <source>
        <dbReference type="SAM" id="MobiDB-lite"/>
    </source>
</evidence>
<accession>A0ABQ3QRY0</accession>
<reference evidence="2" key="1">
    <citation type="submission" date="2024-05" db="EMBL/GenBank/DDBJ databases">
        <title>Whole genome shotgun sequence of Streptomyces violascens NBRC 12920.</title>
        <authorList>
            <person name="Komaki H."/>
            <person name="Tamura T."/>
        </authorList>
    </citation>
    <scope>NUCLEOTIDE SEQUENCE</scope>
    <source>
        <strain evidence="2">NBRC 12920</strain>
    </source>
</reference>
<evidence type="ECO:0000313" key="2">
    <source>
        <dbReference type="EMBL" id="GHI40055.1"/>
    </source>
</evidence>
<protein>
    <submittedName>
        <fullName evidence="2">Uncharacterized protein</fullName>
    </submittedName>
</protein>
<organism evidence="2 3">
    <name type="scientific">Streptomyces violascens</name>
    <dbReference type="NCBI Taxonomy" id="67381"/>
    <lineage>
        <taxon>Bacteria</taxon>
        <taxon>Bacillati</taxon>
        <taxon>Actinomycetota</taxon>
        <taxon>Actinomycetes</taxon>
        <taxon>Kitasatosporales</taxon>
        <taxon>Streptomycetaceae</taxon>
        <taxon>Streptomyces</taxon>
    </lineage>
</organism>
<name>A0ABQ3QRY0_9ACTN</name>
<dbReference type="Proteomes" id="UP001050808">
    <property type="component" value="Unassembled WGS sequence"/>
</dbReference>
<feature type="region of interest" description="Disordered" evidence="1">
    <location>
        <begin position="37"/>
        <end position="93"/>
    </location>
</feature>
<dbReference type="EMBL" id="BNDY01000017">
    <property type="protein sequence ID" value="GHI40055.1"/>
    <property type="molecule type" value="Genomic_DNA"/>
</dbReference>